<dbReference type="GO" id="GO:0008233">
    <property type="term" value="F:peptidase activity"/>
    <property type="evidence" value="ECO:0007669"/>
    <property type="project" value="InterPro"/>
</dbReference>
<dbReference type="PRINTS" id="PR00111">
    <property type="entry name" value="ABHYDROLASE"/>
</dbReference>
<evidence type="ECO:0000256" key="3">
    <source>
        <dbReference type="SAM" id="MobiDB-lite"/>
    </source>
</evidence>
<organism evidence="5 6">
    <name type="scientific">Ramlibacter pinisoli</name>
    <dbReference type="NCBI Taxonomy" id="2682844"/>
    <lineage>
        <taxon>Bacteria</taxon>
        <taxon>Pseudomonadati</taxon>
        <taxon>Pseudomonadota</taxon>
        <taxon>Betaproteobacteria</taxon>
        <taxon>Burkholderiales</taxon>
        <taxon>Comamonadaceae</taxon>
        <taxon>Ramlibacter</taxon>
    </lineage>
</organism>
<dbReference type="Gene3D" id="3.40.50.1820">
    <property type="entry name" value="alpha/beta hydrolase"/>
    <property type="match status" value="1"/>
</dbReference>
<sequence>MWPGACPGCRRSRPPAWPRQWNTRFGAKAPRRCGGRRDNPRPAPFHAPLRCRRPRRAACLLLAGAGTRTRPTAHAALRRLLAVCRRPAGRASVCLRPRRQRRGRRTRPRGLPGQRSRPHTQPARGGRHRLHRGAGARLDLAPGLPSRSAGPEDRAHVRPGRGRGAGRMTRFVDLHGHRTAYDVRGEGAPILLVHGAEATRESFSALAEALAAHACVVTYDQRGCGESAADAGEHHIPDLAQDANDLMESLGFARFAVMGTSLGGRIAQSAALGQPARLTALVLCNTWPLDRAIADLHPEGARKLRTLRAGLPSSARALAEMFYTPAHVATHPQLADRFARAPSTSRRGLLAAETHPLLRAESISVTTLCLSGSEDRVVPSRVAKGLSARIPNSRFEPLPGVGHSAAVQAPALLADQIASFLDRSIHHL</sequence>
<dbReference type="PRINTS" id="PR00793">
    <property type="entry name" value="PROAMNOPTASE"/>
</dbReference>
<feature type="domain" description="AB hydrolase-1" evidence="4">
    <location>
        <begin position="189"/>
        <end position="408"/>
    </location>
</feature>
<dbReference type="PANTHER" id="PTHR43433">
    <property type="entry name" value="HYDROLASE, ALPHA/BETA FOLD FAMILY PROTEIN"/>
    <property type="match status" value="1"/>
</dbReference>
<evidence type="ECO:0000256" key="1">
    <source>
        <dbReference type="ARBA" id="ARBA00010088"/>
    </source>
</evidence>
<feature type="region of interest" description="Disordered" evidence="3">
    <location>
        <begin position="93"/>
        <end position="167"/>
    </location>
</feature>
<dbReference type="Proteomes" id="UP000469385">
    <property type="component" value="Unassembled WGS sequence"/>
</dbReference>
<gene>
    <name evidence="5" type="ORF">GON04_21770</name>
</gene>
<dbReference type="InterPro" id="IPR002410">
    <property type="entry name" value="Peptidase_S33"/>
</dbReference>
<feature type="compositionally biased region" description="Basic residues" evidence="3">
    <location>
        <begin position="125"/>
        <end position="134"/>
    </location>
</feature>
<dbReference type="PANTHER" id="PTHR43433:SF5">
    <property type="entry name" value="AB HYDROLASE-1 DOMAIN-CONTAINING PROTEIN"/>
    <property type="match status" value="1"/>
</dbReference>
<evidence type="ECO:0000313" key="5">
    <source>
        <dbReference type="EMBL" id="MVQ32103.1"/>
    </source>
</evidence>
<dbReference type="InterPro" id="IPR000073">
    <property type="entry name" value="AB_hydrolase_1"/>
</dbReference>
<feature type="compositionally biased region" description="Basic residues" evidence="3">
    <location>
        <begin position="96"/>
        <end position="108"/>
    </location>
</feature>
<dbReference type="EMBL" id="WSEL01000009">
    <property type="protein sequence ID" value="MVQ32103.1"/>
    <property type="molecule type" value="Genomic_DNA"/>
</dbReference>
<dbReference type="InterPro" id="IPR050471">
    <property type="entry name" value="AB_hydrolase"/>
</dbReference>
<feature type="region of interest" description="Disordered" evidence="3">
    <location>
        <begin position="27"/>
        <end position="49"/>
    </location>
</feature>
<comment type="similarity">
    <text evidence="1">Belongs to the peptidase S33 family.</text>
</comment>
<name>A0A6N8J1E3_9BURK</name>
<proteinExistence type="inferred from homology"/>
<protein>
    <submittedName>
        <fullName evidence="5">Alpha/beta fold hydrolase</fullName>
    </submittedName>
</protein>
<dbReference type="GO" id="GO:0004806">
    <property type="term" value="F:triacylglycerol lipase activity"/>
    <property type="evidence" value="ECO:0007669"/>
    <property type="project" value="TreeGrafter"/>
</dbReference>
<dbReference type="InterPro" id="IPR029058">
    <property type="entry name" value="AB_hydrolase_fold"/>
</dbReference>
<keyword evidence="2 5" id="KW-0378">Hydrolase</keyword>
<accession>A0A6N8J1E3</accession>
<dbReference type="SUPFAM" id="SSF53474">
    <property type="entry name" value="alpha/beta-Hydrolases"/>
    <property type="match status" value="1"/>
</dbReference>
<dbReference type="Pfam" id="PF00561">
    <property type="entry name" value="Abhydrolase_1"/>
    <property type="match status" value="1"/>
</dbReference>
<dbReference type="GO" id="GO:0006508">
    <property type="term" value="P:proteolysis"/>
    <property type="evidence" value="ECO:0007669"/>
    <property type="project" value="InterPro"/>
</dbReference>
<evidence type="ECO:0000259" key="4">
    <source>
        <dbReference type="Pfam" id="PF00561"/>
    </source>
</evidence>
<evidence type="ECO:0000313" key="6">
    <source>
        <dbReference type="Proteomes" id="UP000469385"/>
    </source>
</evidence>
<evidence type="ECO:0000256" key="2">
    <source>
        <dbReference type="ARBA" id="ARBA00022801"/>
    </source>
</evidence>
<dbReference type="GO" id="GO:0046503">
    <property type="term" value="P:glycerolipid catabolic process"/>
    <property type="evidence" value="ECO:0007669"/>
    <property type="project" value="TreeGrafter"/>
</dbReference>
<dbReference type="AlphaFoldDB" id="A0A6N8J1E3"/>
<keyword evidence="6" id="KW-1185">Reference proteome</keyword>
<comment type="caution">
    <text evidence="5">The sequence shown here is derived from an EMBL/GenBank/DDBJ whole genome shotgun (WGS) entry which is preliminary data.</text>
</comment>
<reference evidence="5 6" key="1">
    <citation type="submission" date="2019-12" db="EMBL/GenBank/DDBJ databases">
        <authorList>
            <person name="Huq M.A."/>
        </authorList>
    </citation>
    <scope>NUCLEOTIDE SEQUENCE [LARGE SCALE GENOMIC DNA]</scope>
    <source>
        <strain evidence="5 6">MAH-25</strain>
    </source>
</reference>